<gene>
    <name evidence="1" type="ORF">R3P38DRAFT_1950505</name>
</gene>
<comment type="caution">
    <text evidence="1">The sequence shown here is derived from an EMBL/GenBank/DDBJ whole genome shotgun (WGS) entry which is preliminary data.</text>
</comment>
<proteinExistence type="predicted"/>
<reference evidence="1 2" key="1">
    <citation type="journal article" date="2024" name="J Genomics">
        <title>Draft genome sequencing and assembly of Favolaschia claudopus CIRM-BRFM 2984 isolated from oak limbs.</title>
        <authorList>
            <person name="Navarro D."/>
            <person name="Drula E."/>
            <person name="Chaduli D."/>
            <person name="Cazenave R."/>
            <person name="Ahrendt S."/>
            <person name="Wang J."/>
            <person name="Lipzen A."/>
            <person name="Daum C."/>
            <person name="Barry K."/>
            <person name="Grigoriev I.V."/>
            <person name="Favel A."/>
            <person name="Rosso M.N."/>
            <person name="Martin F."/>
        </authorList>
    </citation>
    <scope>NUCLEOTIDE SEQUENCE [LARGE SCALE GENOMIC DNA]</scope>
    <source>
        <strain evidence="1 2">CIRM-BRFM 2984</strain>
    </source>
</reference>
<keyword evidence="2" id="KW-1185">Reference proteome</keyword>
<protein>
    <submittedName>
        <fullName evidence="1">Uncharacterized protein</fullName>
    </submittedName>
</protein>
<dbReference type="Proteomes" id="UP001362999">
    <property type="component" value="Unassembled WGS sequence"/>
</dbReference>
<name>A0AAW0A0K0_9AGAR</name>
<organism evidence="1 2">
    <name type="scientific">Favolaschia claudopus</name>
    <dbReference type="NCBI Taxonomy" id="2862362"/>
    <lineage>
        <taxon>Eukaryota</taxon>
        <taxon>Fungi</taxon>
        <taxon>Dikarya</taxon>
        <taxon>Basidiomycota</taxon>
        <taxon>Agaricomycotina</taxon>
        <taxon>Agaricomycetes</taxon>
        <taxon>Agaricomycetidae</taxon>
        <taxon>Agaricales</taxon>
        <taxon>Marasmiineae</taxon>
        <taxon>Mycenaceae</taxon>
        <taxon>Favolaschia</taxon>
    </lineage>
</organism>
<dbReference type="AlphaFoldDB" id="A0AAW0A0K0"/>
<evidence type="ECO:0000313" key="1">
    <source>
        <dbReference type="EMBL" id="KAK6996977.1"/>
    </source>
</evidence>
<evidence type="ECO:0000313" key="2">
    <source>
        <dbReference type="Proteomes" id="UP001362999"/>
    </source>
</evidence>
<dbReference type="EMBL" id="JAWWNJ010000095">
    <property type="protein sequence ID" value="KAK6996977.1"/>
    <property type="molecule type" value="Genomic_DNA"/>
</dbReference>
<accession>A0AAW0A0K0</accession>
<sequence length="103" mass="12004">MDYNAREDREIRDLIRQASASRDKSGDLRRKTLSKLIDLTHTQKTSLKILAANNIPNLFNDFPDQEENAINAIYDLCEDQHKQGCERRDTTQSQQFPKRRING</sequence>